<name>A0AAV9BW14_ACOGR</name>
<organism evidence="2 3">
    <name type="scientific">Acorus gramineus</name>
    <name type="common">Dwarf sweet flag</name>
    <dbReference type="NCBI Taxonomy" id="55184"/>
    <lineage>
        <taxon>Eukaryota</taxon>
        <taxon>Viridiplantae</taxon>
        <taxon>Streptophyta</taxon>
        <taxon>Embryophyta</taxon>
        <taxon>Tracheophyta</taxon>
        <taxon>Spermatophyta</taxon>
        <taxon>Magnoliopsida</taxon>
        <taxon>Liliopsida</taxon>
        <taxon>Acoraceae</taxon>
        <taxon>Acorus</taxon>
    </lineage>
</organism>
<evidence type="ECO:0000313" key="3">
    <source>
        <dbReference type="Proteomes" id="UP001179952"/>
    </source>
</evidence>
<dbReference type="Gene3D" id="1.10.287.110">
    <property type="entry name" value="DnaJ domain"/>
    <property type="match status" value="1"/>
</dbReference>
<sequence length="932" mass="106852">MEDYKRSSWRIPGASTNSVYDDIFGGPPRFAGAPYVAATAASRVDEYALIFGGRDGSSIPVLDPPPVVEVADSRSSGFDYDEIFRGFDGGDFGVPYEDLFLEAEKSRDLPMRSDSEQEELKTLGVPSVRMNGDDVNFRDKNEDLFSTNRDSNHLPDSTKKSNMSNHKISQRSDEVNGVATHISELHDVPGYRFAVDASSGCQTESITVELSNGSLNGEVVKAEHLKKDELYSISSDCSIDHLKTFQDPRSPNSNALRWKLKVEKQFFEMEQEANSKKIQDFLLAEGNEKLKAVGHTIRQERSQKKVVVDKQETKKLRADREPCVLKEIKELKTANSEKSKRSAEETHELDETGKIVKTDCLAYDHKESDKNLAEEAYKYKESEMKLREAIEAHDHEDKENVGFLLKAEKKLKAEIKARECEERGRNCVDIEKRLDKKDCVLEESKKKHKEAKGALEHEERERNIGEEVQKIEDNEKTLVEEAYIHEENEKKVLEREEREKETMNEAQGLQRNGMSRKTTTDRKNGSRQVDGKLRQAENGPEKNEYENNPTSAHVLHKEENRENGSEMIRRSHNIRVDVSHNLEENKKRTKASQEVRQRFQNGKESEAAQHDILPGGSEDTPKPALRVPMNQLVQEEKKQRSQKMDKEERIQREMEERARKLEEEREREREREKDRIISVEIATREREQRDSAEKTTTEVRQRAMAEAREKAAAEARGKLLAEKAVAKLRAHRTAAERANAEAHERAVEKAPAEEDAFDAREWAERSFSERSTAPYRDWQSTSFNQDARDSSHDRKFHDRGSFNAFNSSEKFHGTEFDSPFICRAQLEMRQRTSEQRSLADTVDDDEIIRWSNGKGGSLCALLSTLQYILVPECGWQPIPLTEMITTQDVKRAYKRAALCVHPDKVQQRSAGIREKHICEKVFNLLKVSYSSC</sequence>
<proteinExistence type="predicted"/>
<feature type="compositionally biased region" description="Basic and acidic residues" evidence="1">
    <location>
        <begin position="518"/>
        <end position="545"/>
    </location>
</feature>
<reference evidence="2" key="2">
    <citation type="submission" date="2023-06" db="EMBL/GenBank/DDBJ databases">
        <authorList>
            <person name="Ma L."/>
            <person name="Liu K.-W."/>
            <person name="Li Z."/>
            <person name="Hsiao Y.-Y."/>
            <person name="Qi Y."/>
            <person name="Fu T."/>
            <person name="Tang G."/>
            <person name="Zhang D."/>
            <person name="Sun W.-H."/>
            <person name="Liu D.-K."/>
            <person name="Li Y."/>
            <person name="Chen G.-Z."/>
            <person name="Liu X.-D."/>
            <person name="Liao X.-Y."/>
            <person name="Jiang Y.-T."/>
            <person name="Yu X."/>
            <person name="Hao Y."/>
            <person name="Huang J."/>
            <person name="Zhao X.-W."/>
            <person name="Ke S."/>
            <person name="Chen Y.-Y."/>
            <person name="Wu W.-L."/>
            <person name="Hsu J.-L."/>
            <person name="Lin Y.-F."/>
            <person name="Huang M.-D."/>
            <person name="Li C.-Y."/>
            <person name="Huang L."/>
            <person name="Wang Z.-W."/>
            <person name="Zhao X."/>
            <person name="Zhong W.-Y."/>
            <person name="Peng D.-H."/>
            <person name="Ahmad S."/>
            <person name="Lan S."/>
            <person name="Zhang J.-S."/>
            <person name="Tsai W.-C."/>
            <person name="Van De Peer Y."/>
            <person name="Liu Z.-J."/>
        </authorList>
    </citation>
    <scope>NUCLEOTIDE SEQUENCE</scope>
    <source>
        <strain evidence="2">SCP</strain>
        <tissue evidence="2">Leaves</tissue>
    </source>
</reference>
<evidence type="ECO:0000313" key="2">
    <source>
        <dbReference type="EMBL" id="KAK1280521.1"/>
    </source>
</evidence>
<dbReference type="GO" id="GO:0072318">
    <property type="term" value="P:clathrin coat disassembly"/>
    <property type="evidence" value="ECO:0007669"/>
    <property type="project" value="TreeGrafter"/>
</dbReference>
<feature type="compositionally biased region" description="Basic and acidic residues" evidence="1">
    <location>
        <begin position="150"/>
        <end position="159"/>
    </location>
</feature>
<keyword evidence="3" id="KW-1185">Reference proteome</keyword>
<protein>
    <submittedName>
        <fullName evidence="2">Auxilin-related protein 1</fullName>
    </submittedName>
</protein>
<dbReference type="SUPFAM" id="SSF46565">
    <property type="entry name" value="Chaperone J-domain"/>
    <property type="match status" value="1"/>
</dbReference>
<reference evidence="2" key="1">
    <citation type="journal article" date="2023" name="Nat. Commun.">
        <title>Diploid and tetraploid genomes of Acorus and the evolution of monocots.</title>
        <authorList>
            <person name="Ma L."/>
            <person name="Liu K.W."/>
            <person name="Li Z."/>
            <person name="Hsiao Y.Y."/>
            <person name="Qi Y."/>
            <person name="Fu T."/>
            <person name="Tang G.D."/>
            <person name="Zhang D."/>
            <person name="Sun W.H."/>
            <person name="Liu D.K."/>
            <person name="Li Y."/>
            <person name="Chen G.Z."/>
            <person name="Liu X.D."/>
            <person name="Liao X.Y."/>
            <person name="Jiang Y.T."/>
            <person name="Yu X."/>
            <person name="Hao Y."/>
            <person name="Huang J."/>
            <person name="Zhao X.W."/>
            <person name="Ke S."/>
            <person name="Chen Y.Y."/>
            <person name="Wu W.L."/>
            <person name="Hsu J.L."/>
            <person name="Lin Y.F."/>
            <person name="Huang M.D."/>
            <person name="Li C.Y."/>
            <person name="Huang L."/>
            <person name="Wang Z.W."/>
            <person name="Zhao X."/>
            <person name="Zhong W.Y."/>
            <person name="Peng D.H."/>
            <person name="Ahmad S."/>
            <person name="Lan S."/>
            <person name="Zhang J.S."/>
            <person name="Tsai W.C."/>
            <person name="Van de Peer Y."/>
            <person name="Liu Z.J."/>
        </authorList>
    </citation>
    <scope>NUCLEOTIDE SEQUENCE</scope>
    <source>
        <strain evidence="2">SCP</strain>
    </source>
</reference>
<feature type="region of interest" description="Disordered" evidence="1">
    <location>
        <begin position="445"/>
        <end position="672"/>
    </location>
</feature>
<dbReference type="PANTHER" id="PTHR23172">
    <property type="entry name" value="AUXILIN/CYCLIN G-ASSOCIATED KINASE-RELATED"/>
    <property type="match status" value="1"/>
</dbReference>
<dbReference type="EMBL" id="JAUJYN010000001">
    <property type="protein sequence ID" value="KAK1280521.1"/>
    <property type="molecule type" value="Genomic_DNA"/>
</dbReference>
<feature type="compositionally biased region" description="Polar residues" evidence="1">
    <location>
        <begin position="507"/>
        <end position="517"/>
    </location>
</feature>
<dbReference type="GO" id="GO:0030276">
    <property type="term" value="F:clathrin binding"/>
    <property type="evidence" value="ECO:0007669"/>
    <property type="project" value="TreeGrafter"/>
</dbReference>
<feature type="region of interest" description="Disordered" evidence="1">
    <location>
        <begin position="741"/>
        <end position="760"/>
    </location>
</feature>
<comment type="caution">
    <text evidence="2">The sequence shown here is derived from an EMBL/GenBank/DDBJ whole genome shotgun (WGS) entry which is preliminary data.</text>
</comment>
<dbReference type="GO" id="GO:0005737">
    <property type="term" value="C:cytoplasm"/>
    <property type="evidence" value="ECO:0007669"/>
    <property type="project" value="TreeGrafter"/>
</dbReference>
<dbReference type="AlphaFoldDB" id="A0AAV9BW14"/>
<dbReference type="PANTHER" id="PTHR23172:SF87">
    <property type="entry name" value="CHAPERONE DNAJ-DOMAIN SUPERFAMILY PROTEIN"/>
    <property type="match status" value="1"/>
</dbReference>
<accession>A0AAV9BW14</accession>
<feature type="compositionally biased region" description="Basic and acidic residues" evidence="1">
    <location>
        <begin position="445"/>
        <end position="503"/>
    </location>
</feature>
<feature type="compositionally biased region" description="Basic and acidic residues" evidence="1">
    <location>
        <begin position="634"/>
        <end position="672"/>
    </location>
</feature>
<dbReference type="InterPro" id="IPR036869">
    <property type="entry name" value="J_dom_sf"/>
</dbReference>
<dbReference type="GO" id="GO:0072583">
    <property type="term" value="P:clathrin-dependent endocytosis"/>
    <property type="evidence" value="ECO:0007669"/>
    <property type="project" value="TreeGrafter"/>
</dbReference>
<evidence type="ECO:0000256" key="1">
    <source>
        <dbReference type="SAM" id="MobiDB-lite"/>
    </source>
</evidence>
<feature type="region of interest" description="Disordered" evidence="1">
    <location>
        <begin position="143"/>
        <end position="173"/>
    </location>
</feature>
<dbReference type="Proteomes" id="UP001179952">
    <property type="component" value="Unassembled WGS sequence"/>
</dbReference>
<dbReference type="GO" id="GO:0031982">
    <property type="term" value="C:vesicle"/>
    <property type="evidence" value="ECO:0007669"/>
    <property type="project" value="TreeGrafter"/>
</dbReference>
<feature type="compositionally biased region" description="Basic and acidic residues" evidence="1">
    <location>
        <begin position="555"/>
        <end position="609"/>
    </location>
</feature>
<gene>
    <name evidence="2" type="ORF">QJS04_geneDACA023169</name>
</gene>